<evidence type="ECO:0000256" key="1">
    <source>
        <dbReference type="ARBA" id="ARBA00008007"/>
    </source>
</evidence>
<dbReference type="EMBL" id="JYNZ01000003">
    <property type="protein sequence ID" value="KXK26892.1"/>
    <property type="molecule type" value="Genomic_DNA"/>
</dbReference>
<evidence type="ECO:0000313" key="3">
    <source>
        <dbReference type="EMBL" id="KXK26892.1"/>
    </source>
</evidence>
<sequence>MLAYLLDILFPQACALCSSQGSNLCQACRRKLPRAELPEDLYDTVCAAVGYGPGVQRYVHQIKFGLYHTLCAEMAQMMHLALDDRGWQYDLLVPVPLSAKRLKWRGFNQAGVIARQIDAARYREALVRNRHTPPQAELDAAARSVNLTGAFAVNRDVRGMDIIVVDDVYTTGATARECCDTLIAAGCRSCRVLVWAYTAAA</sequence>
<name>A0A136LZ00_9BACT</name>
<dbReference type="SUPFAM" id="SSF53271">
    <property type="entry name" value="PRTase-like"/>
    <property type="match status" value="1"/>
</dbReference>
<dbReference type="Gene3D" id="3.40.50.2020">
    <property type="match status" value="1"/>
</dbReference>
<comment type="caution">
    <text evidence="3">The sequence shown here is derived from an EMBL/GenBank/DDBJ whole genome shotgun (WGS) entry which is preliminary data.</text>
</comment>
<reference evidence="3 4" key="1">
    <citation type="submission" date="2015-02" db="EMBL/GenBank/DDBJ databases">
        <title>Improved understanding of the partial-nitritation anammox process through 23 genomes representing the majority of the microbial community.</title>
        <authorList>
            <person name="Speth D.R."/>
            <person name="In T Zandt M."/>
            <person name="Guerrero Cruz S."/>
            <person name="Jetten M.S."/>
            <person name="Dutilh B.E."/>
        </authorList>
    </citation>
    <scope>NUCLEOTIDE SEQUENCE [LARGE SCALE GENOMIC DNA]</scope>
    <source>
        <strain evidence="3">OLB20</strain>
    </source>
</reference>
<dbReference type="CDD" id="cd06223">
    <property type="entry name" value="PRTases_typeI"/>
    <property type="match status" value="1"/>
</dbReference>
<organism evidence="3 4">
    <name type="scientific">candidate division WS6 bacterium OLB20</name>
    <dbReference type="NCBI Taxonomy" id="1617426"/>
    <lineage>
        <taxon>Bacteria</taxon>
        <taxon>Candidatus Dojkabacteria</taxon>
    </lineage>
</organism>
<dbReference type="Proteomes" id="UP000070457">
    <property type="component" value="Unassembled WGS sequence"/>
</dbReference>
<dbReference type="PATRIC" id="fig|1617426.3.peg.902"/>
<gene>
    <name evidence="3" type="ORF">TR69_WS6001000915</name>
</gene>
<evidence type="ECO:0000259" key="2">
    <source>
        <dbReference type="Pfam" id="PF18912"/>
    </source>
</evidence>
<dbReference type="PANTHER" id="PTHR47505:SF1">
    <property type="entry name" value="DNA UTILIZATION PROTEIN YHGH"/>
    <property type="match status" value="1"/>
</dbReference>
<dbReference type="Pfam" id="PF18912">
    <property type="entry name" value="DZR_2"/>
    <property type="match status" value="1"/>
</dbReference>
<dbReference type="AlphaFoldDB" id="A0A136LZ00"/>
<accession>A0A136LZ00</accession>
<proteinExistence type="inferred from homology"/>
<dbReference type="PANTHER" id="PTHR47505">
    <property type="entry name" value="DNA UTILIZATION PROTEIN YHGH"/>
    <property type="match status" value="1"/>
</dbReference>
<comment type="similarity">
    <text evidence="1">Belongs to the ComF/GntX family.</text>
</comment>
<protein>
    <submittedName>
        <fullName evidence="3">DNA utilization protein GntX</fullName>
    </submittedName>
</protein>
<dbReference type="InterPro" id="IPR000836">
    <property type="entry name" value="PRTase_dom"/>
</dbReference>
<dbReference type="STRING" id="1617426.TR69_WS6001000915"/>
<dbReference type="InterPro" id="IPR029057">
    <property type="entry name" value="PRTase-like"/>
</dbReference>
<dbReference type="InterPro" id="IPR044005">
    <property type="entry name" value="DZR_2"/>
</dbReference>
<dbReference type="InterPro" id="IPR051910">
    <property type="entry name" value="ComF/GntX_DNA_util-trans"/>
</dbReference>
<evidence type="ECO:0000313" key="4">
    <source>
        <dbReference type="Proteomes" id="UP000070457"/>
    </source>
</evidence>
<feature type="domain" description="Double zinc ribbon" evidence="2">
    <location>
        <begin position="5"/>
        <end position="34"/>
    </location>
</feature>